<gene>
    <name evidence="1" type="ORF">DZC72_14845</name>
</gene>
<evidence type="ECO:0000313" key="2">
    <source>
        <dbReference type="Proteomes" id="UP000286990"/>
    </source>
</evidence>
<accession>A0A426RIT5</accession>
<protein>
    <recommendedName>
        <fullName evidence="3">Threonine synthase</fullName>
    </recommendedName>
</protein>
<name>A0A426RIT5_9FLAO</name>
<dbReference type="EMBL" id="QUSX01000002">
    <property type="protein sequence ID" value="RRQ48931.1"/>
    <property type="molecule type" value="Genomic_DNA"/>
</dbReference>
<dbReference type="InterPro" id="IPR045444">
    <property type="entry name" value="DUF6503"/>
</dbReference>
<dbReference type="RefSeq" id="WP_125223658.1">
    <property type="nucleotide sequence ID" value="NZ_QUSX01000002.1"/>
</dbReference>
<dbReference type="Proteomes" id="UP000286990">
    <property type="component" value="Unassembled WGS sequence"/>
</dbReference>
<sequence length="271" mass="31418">MTKQLITFLLLLFAFGCKESPKDEQVNETKTDTPETSTTENKYPASLKLVFDAHGGHENWKKYTTLSYDIDKGNSKEVHVIDLYKRRDRITMDGIEMGFDGNQVWIQDTSKSYQGDPVFYHNLMFYFYAMPFVLGDSGIQYGDTESLEFDGKSYPGISITYNAGVGTSPKDEYYIHYDPETFQMAWLGYTVTYRTGEDSDNIKWIRYDDWQKVEGLLLPKSISWYNYEGRVIGDRNNTVKFENVELSKESKHKQFYEKPEGASFVEGRSQT</sequence>
<dbReference type="Pfam" id="PF20113">
    <property type="entry name" value="DUF6503"/>
    <property type="match status" value="1"/>
</dbReference>
<dbReference type="PROSITE" id="PS51257">
    <property type="entry name" value="PROKAR_LIPOPROTEIN"/>
    <property type="match status" value="1"/>
</dbReference>
<keyword evidence="2" id="KW-1185">Reference proteome</keyword>
<reference evidence="2" key="1">
    <citation type="submission" date="2018-12" db="EMBL/GenBank/DDBJ databases">
        <title>Maribacter lutimaris sp. nov., isolated from marine sediment.</title>
        <authorList>
            <person name="Kim K.K."/>
        </authorList>
    </citation>
    <scope>NUCLEOTIDE SEQUENCE [LARGE SCALE GENOMIC DNA]</scope>
    <source>
        <strain evidence="2">PoM-212</strain>
    </source>
</reference>
<dbReference type="AlphaFoldDB" id="A0A426RIT5"/>
<proteinExistence type="predicted"/>
<comment type="caution">
    <text evidence="1">The sequence shown here is derived from an EMBL/GenBank/DDBJ whole genome shotgun (WGS) entry which is preliminary data.</text>
</comment>
<dbReference type="OrthoDB" id="282859at2"/>
<evidence type="ECO:0000313" key="1">
    <source>
        <dbReference type="EMBL" id="RRQ48931.1"/>
    </source>
</evidence>
<organism evidence="1 2">
    <name type="scientific">Maribacter algicola</name>
    <dbReference type="NCBI Taxonomy" id="2498892"/>
    <lineage>
        <taxon>Bacteria</taxon>
        <taxon>Pseudomonadati</taxon>
        <taxon>Bacteroidota</taxon>
        <taxon>Flavobacteriia</taxon>
        <taxon>Flavobacteriales</taxon>
        <taxon>Flavobacteriaceae</taxon>
        <taxon>Maribacter</taxon>
    </lineage>
</organism>
<evidence type="ECO:0008006" key="3">
    <source>
        <dbReference type="Google" id="ProtNLM"/>
    </source>
</evidence>